<dbReference type="Proteomes" id="UP000027395">
    <property type="component" value="Chromosome"/>
</dbReference>
<dbReference type="eggNOG" id="ENOG502Z9X4">
    <property type="taxonomic scope" value="Bacteria"/>
</dbReference>
<dbReference type="PATRIC" id="fig|388467.6.peg.1654"/>
<organism evidence="1 2">
    <name type="scientific">Planktothrix agardhii (strain NIVA-CYA 126/8)</name>
    <dbReference type="NCBI Taxonomy" id="388467"/>
    <lineage>
        <taxon>Bacteria</taxon>
        <taxon>Bacillati</taxon>
        <taxon>Cyanobacteriota</taxon>
        <taxon>Cyanophyceae</taxon>
        <taxon>Oscillatoriophycideae</taxon>
        <taxon>Oscillatoriales</taxon>
        <taxon>Microcoleaceae</taxon>
        <taxon>Planktothrix</taxon>
    </lineage>
</organism>
<dbReference type="RefSeq" id="WP_042153617.1">
    <property type="nucleotide sequence ID" value="NZ_CM002803.1"/>
</dbReference>
<dbReference type="AlphaFoldDB" id="A0A073CF17"/>
<name>A0A073CF17_PLAA1</name>
<gene>
    <name evidence="1" type="ORF">A19Y_1713</name>
</gene>
<proteinExistence type="predicted"/>
<evidence type="ECO:0000313" key="1">
    <source>
        <dbReference type="EMBL" id="KEI66716.1"/>
    </source>
</evidence>
<evidence type="ECO:0000313" key="2">
    <source>
        <dbReference type="Proteomes" id="UP000027395"/>
    </source>
</evidence>
<reference evidence="1 2" key="1">
    <citation type="journal article" date="2014" name="Appl. Environ. Microbiol.">
        <title>Elucidation of insertion elements encoded on plasmids and in vitro construction of shuttle vectors from the toxic cyanobacterium Planktothrix.</title>
        <authorList>
            <person name="Christiansen G."/>
            <person name="Goesmann A."/>
            <person name="Kurmayer R."/>
        </authorList>
    </citation>
    <scope>NUCLEOTIDE SEQUENCE [LARGE SCALE GENOMIC DNA]</scope>
    <source>
        <strain evidence="1 2">NIVA-CYA 126/8</strain>
    </source>
</reference>
<keyword evidence="2" id="KW-1185">Reference proteome</keyword>
<dbReference type="HOGENOM" id="CLU_558879_0_0_3"/>
<protein>
    <submittedName>
        <fullName evidence="1">Uncharacterized protein</fullName>
    </submittedName>
</protein>
<sequence length="490" mass="57234">MSQQSILVATIGTRDLSFQITSGEWYNVGDDRIQNGAIIGEQAEVLSDLRFAEKSYRDLTQYLLENIEQYRERVKPIIFGKVFLEQGRTISQVYLIATNQQEGIREREKDTIYSAEIIKAWLMDNFKHLTSEKITIIPLGEDGTNPSNFEEMFRWWSRVWRNQIRVKNQLVWVCLKGGVGQASEAARVSGLSLYGDRIQFYEFKANPVKNYQGVPSDYTGPFLGTNYLWDRTQQQCLKLLERFDYDEVSDLLEPYFEQDPENFGCLRNLVKAGIQWNQGNFKDFFRYSESILNPPQQNQGNYWWWMGYEQAMLGVVRFKQQNTAEAMLHSYRAIEGTIYLWAIQTFPNFVQNRGGEYLTISSSILEQYPQIRRQGYFQSSNSEQLKGRFSEDLIKVAIPSTSKSQDFIAFWSSARTMRNQLSHRLGGLTEYELFLAWKVDRQQDCESSWKKRVLTCLNTLTNQSFTSLEGATLFMRVHNYLISKIKQYEP</sequence>
<dbReference type="EMBL" id="CM002803">
    <property type="protein sequence ID" value="KEI66716.1"/>
    <property type="molecule type" value="Genomic_DNA"/>
</dbReference>
<dbReference type="STRING" id="388467.A19Y_1713"/>
<accession>A0A073CF17</accession>